<name>A0ABQ7TKD5_PHRPL</name>
<evidence type="ECO:0000256" key="5">
    <source>
        <dbReference type="ARBA" id="ARBA00022679"/>
    </source>
</evidence>
<organism evidence="15 16">
    <name type="scientific">Phrynosoma platyrhinos</name>
    <name type="common">Desert horned lizard</name>
    <dbReference type="NCBI Taxonomy" id="52577"/>
    <lineage>
        <taxon>Eukaryota</taxon>
        <taxon>Metazoa</taxon>
        <taxon>Chordata</taxon>
        <taxon>Craniata</taxon>
        <taxon>Vertebrata</taxon>
        <taxon>Euteleostomi</taxon>
        <taxon>Lepidosauria</taxon>
        <taxon>Squamata</taxon>
        <taxon>Bifurcata</taxon>
        <taxon>Unidentata</taxon>
        <taxon>Episquamata</taxon>
        <taxon>Toxicofera</taxon>
        <taxon>Iguania</taxon>
        <taxon>Phrynosomatidae</taxon>
        <taxon>Phrynosomatinae</taxon>
        <taxon>Phrynosoma</taxon>
    </lineage>
</organism>
<comment type="similarity">
    <text evidence="3">Belongs to the hexokinase family.</text>
</comment>
<dbReference type="EC" id="2.7.1.1" evidence="4"/>
<evidence type="ECO:0000259" key="14">
    <source>
        <dbReference type="Pfam" id="PF03727"/>
    </source>
</evidence>
<feature type="compositionally biased region" description="Polar residues" evidence="12">
    <location>
        <begin position="14"/>
        <end position="33"/>
    </location>
</feature>
<evidence type="ECO:0000256" key="9">
    <source>
        <dbReference type="ARBA" id="ARBA00023152"/>
    </source>
</evidence>
<comment type="pathway">
    <text evidence="1">Carbohydrate degradation; glycolysis; D-glyceraldehyde 3-phosphate and glycerone phosphate from D-glucose: step 1/4.</text>
</comment>
<evidence type="ECO:0000256" key="8">
    <source>
        <dbReference type="ARBA" id="ARBA00022840"/>
    </source>
</evidence>
<dbReference type="InterPro" id="IPR043129">
    <property type="entry name" value="ATPase_NBD"/>
</dbReference>
<dbReference type="InterPro" id="IPR019807">
    <property type="entry name" value="Hexokinase_BS"/>
</dbReference>
<feature type="region of interest" description="Disordered" evidence="12">
    <location>
        <begin position="1"/>
        <end position="33"/>
    </location>
</feature>
<keyword evidence="7" id="KW-0418">Kinase</keyword>
<evidence type="ECO:0000256" key="4">
    <source>
        <dbReference type="ARBA" id="ARBA00012324"/>
    </source>
</evidence>
<keyword evidence="6" id="KW-0547">Nucleotide-binding</keyword>
<gene>
    <name evidence="15" type="ORF">JD844_012400</name>
</gene>
<evidence type="ECO:0000256" key="10">
    <source>
        <dbReference type="ARBA" id="ARBA00044613"/>
    </source>
</evidence>
<feature type="domain" description="Hexokinase C-terminal" evidence="14">
    <location>
        <begin position="383"/>
        <end position="616"/>
    </location>
</feature>
<reference evidence="15 16" key="1">
    <citation type="journal article" date="2022" name="Gigascience">
        <title>A chromosome-level genome assembly and annotation of the desert horned lizard, Phrynosoma platyrhinos, provides insight into chromosomal rearrangements among reptiles.</title>
        <authorList>
            <person name="Koochekian N."/>
            <person name="Ascanio A."/>
            <person name="Farleigh K."/>
            <person name="Card D.C."/>
            <person name="Schield D.R."/>
            <person name="Castoe T.A."/>
            <person name="Jezkova T."/>
        </authorList>
    </citation>
    <scope>NUCLEOTIDE SEQUENCE [LARGE SCALE GENOMIC DNA]</scope>
    <source>
        <strain evidence="15">NK-2021</strain>
    </source>
</reference>
<feature type="domain" description="Hexokinase N-terminal" evidence="13">
    <location>
        <begin position="178"/>
        <end position="375"/>
    </location>
</feature>
<accession>A0ABQ7TKD5</accession>
<evidence type="ECO:0000256" key="3">
    <source>
        <dbReference type="ARBA" id="ARBA00009225"/>
    </source>
</evidence>
<dbReference type="InterPro" id="IPR022672">
    <property type="entry name" value="Hexokinase_N"/>
</dbReference>
<dbReference type="SUPFAM" id="SSF53067">
    <property type="entry name" value="Actin-like ATPase domain"/>
    <property type="match status" value="4"/>
</dbReference>
<feature type="compositionally biased region" description="Basic and acidic residues" evidence="12">
    <location>
        <begin position="1"/>
        <end position="13"/>
    </location>
</feature>
<feature type="domain" description="Hexokinase N-terminal" evidence="13">
    <location>
        <begin position="627"/>
        <end position="824"/>
    </location>
</feature>
<comment type="catalytic activity">
    <reaction evidence="10">
        <text>a D-hexose + ATP = a D-hexose 6-phosphate + ADP + H(+)</text>
        <dbReference type="Rhea" id="RHEA:22740"/>
        <dbReference type="ChEBI" id="CHEBI:4194"/>
        <dbReference type="ChEBI" id="CHEBI:15378"/>
        <dbReference type="ChEBI" id="CHEBI:30616"/>
        <dbReference type="ChEBI" id="CHEBI:229467"/>
        <dbReference type="ChEBI" id="CHEBI:456216"/>
        <dbReference type="EC" id="2.7.1.1"/>
    </reaction>
    <physiologicalReaction direction="left-to-right" evidence="10">
        <dbReference type="Rhea" id="RHEA:22741"/>
    </physiologicalReaction>
</comment>
<dbReference type="Gene3D" id="3.40.367.20">
    <property type="match status" value="2"/>
</dbReference>
<keyword evidence="9" id="KW-0324">Glycolysis</keyword>
<feature type="domain" description="Hexokinase C-terminal" evidence="14">
    <location>
        <begin position="831"/>
        <end position="1063"/>
    </location>
</feature>
<comment type="pathway">
    <text evidence="2">Carbohydrate metabolism; hexose metabolism.</text>
</comment>
<dbReference type="Gene3D" id="3.30.420.40">
    <property type="match status" value="2"/>
</dbReference>
<protein>
    <recommendedName>
        <fullName evidence="4">hexokinase</fullName>
        <ecNumber evidence="4">2.7.1.1</ecNumber>
    </recommendedName>
</protein>
<evidence type="ECO:0000259" key="13">
    <source>
        <dbReference type="Pfam" id="PF00349"/>
    </source>
</evidence>
<evidence type="ECO:0000256" key="12">
    <source>
        <dbReference type="SAM" id="MobiDB-lite"/>
    </source>
</evidence>
<evidence type="ECO:0000256" key="2">
    <source>
        <dbReference type="ARBA" id="ARBA00005028"/>
    </source>
</evidence>
<evidence type="ECO:0000256" key="1">
    <source>
        <dbReference type="ARBA" id="ARBA00004888"/>
    </source>
</evidence>
<evidence type="ECO:0000256" key="7">
    <source>
        <dbReference type="ARBA" id="ARBA00022777"/>
    </source>
</evidence>
<comment type="catalytic activity">
    <reaction evidence="11">
        <text>D-glucose + ATP = D-glucose 6-phosphate + ADP + H(+)</text>
        <dbReference type="Rhea" id="RHEA:17825"/>
        <dbReference type="ChEBI" id="CHEBI:4167"/>
        <dbReference type="ChEBI" id="CHEBI:15378"/>
        <dbReference type="ChEBI" id="CHEBI:30616"/>
        <dbReference type="ChEBI" id="CHEBI:61548"/>
        <dbReference type="ChEBI" id="CHEBI:456216"/>
        <dbReference type="EC" id="2.7.1.1"/>
    </reaction>
    <physiologicalReaction direction="left-to-right" evidence="11">
        <dbReference type="Rhea" id="RHEA:17826"/>
    </physiologicalReaction>
</comment>
<dbReference type="PRINTS" id="PR00475">
    <property type="entry name" value="HEXOKINASE"/>
</dbReference>
<dbReference type="EMBL" id="JAIPUX010000439">
    <property type="protein sequence ID" value="KAH0629915.1"/>
    <property type="molecule type" value="Genomic_DNA"/>
</dbReference>
<dbReference type="PANTHER" id="PTHR19443:SF1">
    <property type="entry name" value="HEXOKINASE-3"/>
    <property type="match status" value="1"/>
</dbReference>
<dbReference type="Pfam" id="PF00349">
    <property type="entry name" value="Hexokinase_1"/>
    <property type="match status" value="2"/>
</dbReference>
<dbReference type="Pfam" id="PF03727">
    <property type="entry name" value="Hexokinase_2"/>
    <property type="match status" value="2"/>
</dbReference>
<dbReference type="InterPro" id="IPR001312">
    <property type="entry name" value="Hexokinase"/>
</dbReference>
<keyword evidence="8" id="KW-0067">ATP-binding</keyword>
<evidence type="ECO:0000313" key="15">
    <source>
        <dbReference type="EMBL" id="KAH0629915.1"/>
    </source>
</evidence>
<dbReference type="Proteomes" id="UP000826234">
    <property type="component" value="Unassembled WGS sequence"/>
</dbReference>
<keyword evidence="5" id="KW-0808">Transferase</keyword>
<evidence type="ECO:0000313" key="16">
    <source>
        <dbReference type="Proteomes" id="UP000826234"/>
    </source>
</evidence>
<evidence type="ECO:0000256" key="6">
    <source>
        <dbReference type="ARBA" id="ARBA00022741"/>
    </source>
</evidence>
<dbReference type="PANTHER" id="PTHR19443">
    <property type="entry name" value="HEXOKINASE"/>
    <property type="match status" value="1"/>
</dbReference>
<dbReference type="CDD" id="cd24019">
    <property type="entry name" value="ASKHA_NBD_HK_meta"/>
    <property type="match status" value="1"/>
</dbReference>
<comment type="caution">
    <text evidence="15">The sequence shown here is derived from an EMBL/GenBank/DDBJ whole genome shotgun (WGS) entry which is preliminary data.</text>
</comment>
<dbReference type="InterPro" id="IPR022673">
    <property type="entry name" value="Hexokinase_C"/>
</dbReference>
<dbReference type="PROSITE" id="PS51748">
    <property type="entry name" value="HEXOKINASE_2"/>
    <property type="match status" value="2"/>
</dbReference>
<sequence>MSGSERRTPKDSCLRSSLSEAMSGFSPSSKASSRVSFILNTTTDPTFEDSEEVSFVLDASTDPQLGSNTLFAYNTTRPSAIDPFEMDTIAHASRDSFSGPKNEHDTTSSSFMSFAMSHSIPRGSREMQVVPKPKTNITSSFISFSKTGSGAGHEDMPPVHRLVPHRDPSKVSPISDQIQKHVEPFYLSKEQLLHVKDTMLAAMERGLKQKVKEGNSLLMLPSYVCALPDGTERGDFLGLELSINQVRTVLLQLTDDQEEPEVVKRKSFPFTEKVKNGNGEQVFEFLAQCLATFLSGFNINKKYFPLGFSLPFPCDHTTLSQCKLIKWTQDCRWPGMEERDLAQMLQIAINQHCKNYQIEVLAVVNNAVGTLLSCSSDTEPCDVGLIVDFGTNCCYMEDAQRIISMDENAGRMCLNIEWGSFGNASELNDLLTEFDLLMDKQSMDQGKCRFEKLIGSLYICDTVRVILASLAEKGDLFNGVLPPTLLTKGNLELQDIVEIIDGKVGLARAKNFLFRLGLVASNQDCFHLQQICQAVFTRSANLCAAGLAGVLTHIRTSQGQSELKTFLAVDGELYKSQAQYGEILQRTLKSLAPECTIQFVPSEGGSGYGAALLAAVAVRLRNQQEGVAQILAPFQLSMVDLEKVRNLMRQEMEKGLSKETHSTASVKMLPTYVRHLPDGTERGDFLALDLGGTNFRVLLVQVRSKEEGGVRMTSEIYTVPPDVAQSNAEELFDLIVNCIVDFHSKHSILGRALPLGFTFSFPCHQVSLDKGILLRWTKGFSARGCVGEDAVNLLKLAMQRKPNVDIDVVALVNDTVGTMMSCAYGDPKCEVGLIVGTGSNACYMEEMRNIEIVEGDEGRMCINMEWGAFGDNGCLENYMTPFDKKVDAQSLNAGQQRFEKLISGMYLGEIVRHILLELASRKILFKGRESFILKNKDIFPTKFLTSVEDSQGHQHVCSVLEDLGLTVSAEDAPVVKEVCHTISSRAAKMCAAGVAAVVEKIRENKHMTKLDVTVGVDGTLYKMHHYFAKKLHDTVAQLAPNCNVKFLLSEDGSGKGAALIAAVACHK</sequence>
<evidence type="ECO:0000256" key="11">
    <source>
        <dbReference type="ARBA" id="ARBA00048160"/>
    </source>
</evidence>
<dbReference type="PROSITE" id="PS00378">
    <property type="entry name" value="HEXOKINASE_1"/>
    <property type="match status" value="1"/>
</dbReference>
<keyword evidence="16" id="KW-1185">Reference proteome</keyword>
<proteinExistence type="inferred from homology"/>